<feature type="signal peptide" evidence="3">
    <location>
        <begin position="1"/>
        <end position="26"/>
    </location>
</feature>
<comment type="caution">
    <text evidence="5">The sequence shown here is derived from an EMBL/GenBank/DDBJ whole genome shotgun (WGS) entry which is preliminary data.</text>
</comment>
<dbReference type="OrthoDB" id="8954335at2759"/>
<feature type="chain" id="PRO_5035787707" description="AIG1-type G domain-containing protein" evidence="3">
    <location>
        <begin position="27"/>
        <end position="395"/>
    </location>
</feature>
<feature type="coiled-coil region" evidence="2">
    <location>
        <begin position="266"/>
        <end position="373"/>
    </location>
</feature>
<proteinExistence type="predicted"/>
<evidence type="ECO:0000313" key="5">
    <source>
        <dbReference type="EMBL" id="CAA7269433.1"/>
    </source>
</evidence>
<keyword evidence="2" id="KW-0175">Coiled coil</keyword>
<evidence type="ECO:0000259" key="4">
    <source>
        <dbReference type="Pfam" id="PF04548"/>
    </source>
</evidence>
<dbReference type="Proteomes" id="UP000467700">
    <property type="component" value="Unassembled WGS sequence"/>
</dbReference>
<evidence type="ECO:0000256" key="3">
    <source>
        <dbReference type="SAM" id="SignalP"/>
    </source>
</evidence>
<dbReference type="SUPFAM" id="SSF52540">
    <property type="entry name" value="P-loop containing nucleoside triphosphate hydrolases"/>
    <property type="match status" value="1"/>
</dbReference>
<gene>
    <name evidence="5" type="ORF">AAE3_LOCUS11947</name>
</gene>
<evidence type="ECO:0000256" key="1">
    <source>
        <dbReference type="ARBA" id="ARBA00022741"/>
    </source>
</evidence>
<dbReference type="GO" id="GO:0005525">
    <property type="term" value="F:GTP binding"/>
    <property type="evidence" value="ECO:0007669"/>
    <property type="project" value="InterPro"/>
</dbReference>
<sequence length="395" mass="44582">MQLSRLAMHRNILLFALVALLRLVSAHQALGTNADLSAPVFELTDPNLHIKNETDVAIVVMGATGSGKTTFINLASGSNFRVGGGLKSTTNMIQVAEPFIMDGRKVTLIDTPGFDDTTKSDTDILRVIGLFLATTYRGGKKLAGVIYVHRISDFKMGGISTRNFRMFRELCGDSTLKNVVIVTNMWDHVSADVGEAREAELAREDFLFRPVLEKGAQMVRHENTRESAHNILRRIIQNHPLSLQIQRELVDENKDISQTAAGAELNKELMLQMEKHKKEMKQLQKDMEAAIRSKDEETKRELEIAAKKLQDEMNRIQADAQKLASKYEKEKADMEDRMKQFADQSRRDAGEAARNHERQMQALRDQIRPMEDDDDDDFFPTLFKLATRVILGGLL</sequence>
<accession>A0A8S0XRE8</accession>
<keyword evidence="6" id="KW-1185">Reference proteome</keyword>
<dbReference type="EMBL" id="CACVBS010000079">
    <property type="protein sequence ID" value="CAA7269433.1"/>
    <property type="molecule type" value="Genomic_DNA"/>
</dbReference>
<dbReference type="AlphaFoldDB" id="A0A8S0XRE8"/>
<name>A0A8S0XRE8_CYCAE</name>
<dbReference type="Gene3D" id="3.40.50.300">
    <property type="entry name" value="P-loop containing nucleotide triphosphate hydrolases"/>
    <property type="match status" value="1"/>
</dbReference>
<evidence type="ECO:0000256" key="2">
    <source>
        <dbReference type="SAM" id="Coils"/>
    </source>
</evidence>
<keyword evidence="3" id="KW-0732">Signal</keyword>
<reference evidence="5 6" key="1">
    <citation type="submission" date="2020-01" db="EMBL/GenBank/DDBJ databases">
        <authorList>
            <person name="Gupta K D."/>
        </authorList>
    </citation>
    <scope>NUCLEOTIDE SEQUENCE [LARGE SCALE GENOMIC DNA]</scope>
</reference>
<evidence type="ECO:0000313" key="6">
    <source>
        <dbReference type="Proteomes" id="UP000467700"/>
    </source>
</evidence>
<dbReference type="InterPro" id="IPR027417">
    <property type="entry name" value="P-loop_NTPase"/>
</dbReference>
<organism evidence="5 6">
    <name type="scientific">Cyclocybe aegerita</name>
    <name type="common">Black poplar mushroom</name>
    <name type="synonym">Agrocybe aegerita</name>
    <dbReference type="NCBI Taxonomy" id="1973307"/>
    <lineage>
        <taxon>Eukaryota</taxon>
        <taxon>Fungi</taxon>
        <taxon>Dikarya</taxon>
        <taxon>Basidiomycota</taxon>
        <taxon>Agaricomycotina</taxon>
        <taxon>Agaricomycetes</taxon>
        <taxon>Agaricomycetidae</taxon>
        <taxon>Agaricales</taxon>
        <taxon>Agaricineae</taxon>
        <taxon>Bolbitiaceae</taxon>
        <taxon>Cyclocybe</taxon>
    </lineage>
</organism>
<feature type="domain" description="AIG1-type G" evidence="4">
    <location>
        <begin position="57"/>
        <end position="230"/>
    </location>
</feature>
<dbReference type="Pfam" id="PF04548">
    <property type="entry name" value="AIG1"/>
    <property type="match status" value="1"/>
</dbReference>
<protein>
    <recommendedName>
        <fullName evidence="4">AIG1-type G domain-containing protein</fullName>
    </recommendedName>
</protein>
<keyword evidence="1" id="KW-0547">Nucleotide-binding</keyword>
<dbReference type="CDD" id="cd00882">
    <property type="entry name" value="Ras_like_GTPase"/>
    <property type="match status" value="1"/>
</dbReference>
<dbReference type="InterPro" id="IPR006703">
    <property type="entry name" value="G_AIG1"/>
</dbReference>